<keyword evidence="2 3" id="KW-0040">ANK repeat</keyword>
<dbReference type="PANTHER" id="PTHR24189:SF50">
    <property type="entry name" value="ANKYRIN REPEAT AND SOCS BOX PROTEIN 2"/>
    <property type="match status" value="1"/>
</dbReference>
<dbReference type="InterPro" id="IPR036770">
    <property type="entry name" value="Ankyrin_rpt-contain_sf"/>
</dbReference>
<evidence type="ECO:0000256" key="3">
    <source>
        <dbReference type="PROSITE-ProRule" id="PRU00023"/>
    </source>
</evidence>
<evidence type="ECO:0000256" key="2">
    <source>
        <dbReference type="ARBA" id="ARBA00023043"/>
    </source>
</evidence>
<gene>
    <name evidence="5" type="ORF">RFI_27496</name>
</gene>
<accession>X6M8V5</accession>
<dbReference type="PANTHER" id="PTHR24189">
    <property type="entry name" value="MYOTROPHIN"/>
    <property type="match status" value="1"/>
</dbReference>
<comment type="caution">
    <text evidence="5">The sequence shown here is derived from an EMBL/GenBank/DDBJ whole genome shotgun (WGS) entry which is preliminary data.</text>
</comment>
<organism evidence="5 6">
    <name type="scientific">Reticulomyxa filosa</name>
    <dbReference type="NCBI Taxonomy" id="46433"/>
    <lineage>
        <taxon>Eukaryota</taxon>
        <taxon>Sar</taxon>
        <taxon>Rhizaria</taxon>
        <taxon>Retaria</taxon>
        <taxon>Foraminifera</taxon>
        <taxon>Monothalamids</taxon>
        <taxon>Reticulomyxidae</taxon>
        <taxon>Reticulomyxa</taxon>
    </lineage>
</organism>
<feature type="transmembrane region" description="Helical" evidence="4">
    <location>
        <begin position="45"/>
        <end position="66"/>
    </location>
</feature>
<keyword evidence="4" id="KW-1133">Transmembrane helix</keyword>
<dbReference type="PROSITE" id="PS50088">
    <property type="entry name" value="ANK_REPEAT"/>
    <property type="match status" value="1"/>
</dbReference>
<dbReference type="Pfam" id="PF12796">
    <property type="entry name" value="Ank_2"/>
    <property type="match status" value="1"/>
</dbReference>
<dbReference type="InterPro" id="IPR002110">
    <property type="entry name" value="Ankyrin_rpt"/>
</dbReference>
<feature type="repeat" description="ANK" evidence="3">
    <location>
        <begin position="311"/>
        <end position="343"/>
    </location>
</feature>
<dbReference type="OrthoDB" id="366390at2759"/>
<evidence type="ECO:0000256" key="1">
    <source>
        <dbReference type="ARBA" id="ARBA00022737"/>
    </source>
</evidence>
<evidence type="ECO:0000256" key="4">
    <source>
        <dbReference type="SAM" id="Phobius"/>
    </source>
</evidence>
<dbReference type="SMART" id="SM00248">
    <property type="entry name" value="ANK"/>
    <property type="match status" value="3"/>
</dbReference>
<sequence length="386" mass="44241">MSKNQKLRKSWNWVSKETMLELSLSSMAGMLMLLLIPFWDNSSFIANFTMSFFFILLLFGGPHFSYRRQNNSGPSIILKFLPSSSFFFLPSKEERKTLQVSSVSNGIKDVLIANMKEKIITQPVNKLKEKKKTQNRRGEQDIKKKKRTLQAVGILLKMMTLPKQSSGERVSQLLGEAIRRGTLHEEMIDREKEKQQNLNKELCEACQKNDREKVIELIKDGADLDCVVSGVLSEQIPIFIYKHAPPPLPPRLPPFYRNCELSHIYIHTLTKFKKKTKKNGYTHDETENENMEMLELILDKGAPVSQKQIFDGSTPLHIACGANKKNVVKLLLVRGADINSKTKIGRTPLMEAVCMSEVKPNIPMCPPIHTHIHICVYTSFFFLHFY</sequence>
<dbReference type="Gene3D" id="1.25.40.20">
    <property type="entry name" value="Ankyrin repeat-containing domain"/>
    <property type="match status" value="1"/>
</dbReference>
<dbReference type="PROSITE" id="PS50297">
    <property type="entry name" value="ANK_REP_REGION"/>
    <property type="match status" value="1"/>
</dbReference>
<keyword evidence="4" id="KW-0472">Membrane</keyword>
<keyword evidence="1" id="KW-0677">Repeat</keyword>
<protein>
    <submittedName>
        <fullName evidence="5">Uncharacterized protein</fullName>
    </submittedName>
</protein>
<dbReference type="SUPFAM" id="SSF48403">
    <property type="entry name" value="Ankyrin repeat"/>
    <property type="match status" value="1"/>
</dbReference>
<dbReference type="InterPro" id="IPR050745">
    <property type="entry name" value="Multifunctional_regulatory"/>
</dbReference>
<keyword evidence="4" id="KW-0812">Transmembrane</keyword>
<dbReference type="Proteomes" id="UP000023152">
    <property type="component" value="Unassembled WGS sequence"/>
</dbReference>
<reference evidence="5 6" key="1">
    <citation type="journal article" date="2013" name="Curr. Biol.">
        <title>The Genome of the Foraminiferan Reticulomyxa filosa.</title>
        <authorList>
            <person name="Glockner G."/>
            <person name="Hulsmann N."/>
            <person name="Schleicher M."/>
            <person name="Noegel A.A."/>
            <person name="Eichinger L."/>
            <person name="Gallinger C."/>
            <person name="Pawlowski J."/>
            <person name="Sierra R."/>
            <person name="Euteneuer U."/>
            <person name="Pillet L."/>
            <person name="Moustafa A."/>
            <person name="Platzer M."/>
            <person name="Groth M."/>
            <person name="Szafranski K."/>
            <person name="Schliwa M."/>
        </authorList>
    </citation>
    <scope>NUCLEOTIDE SEQUENCE [LARGE SCALE GENOMIC DNA]</scope>
</reference>
<evidence type="ECO:0000313" key="5">
    <source>
        <dbReference type="EMBL" id="ETO09882.1"/>
    </source>
</evidence>
<keyword evidence="6" id="KW-1185">Reference proteome</keyword>
<feature type="transmembrane region" description="Helical" evidence="4">
    <location>
        <begin position="20"/>
        <end position="39"/>
    </location>
</feature>
<dbReference type="AlphaFoldDB" id="X6M8V5"/>
<evidence type="ECO:0000313" key="6">
    <source>
        <dbReference type="Proteomes" id="UP000023152"/>
    </source>
</evidence>
<dbReference type="EMBL" id="ASPP01023840">
    <property type="protein sequence ID" value="ETO09882.1"/>
    <property type="molecule type" value="Genomic_DNA"/>
</dbReference>
<name>X6M8V5_RETFI</name>
<proteinExistence type="predicted"/>